<reference evidence="3" key="1">
    <citation type="submission" date="2016-11" db="UniProtKB">
        <authorList>
            <consortium name="WormBaseParasite"/>
        </authorList>
    </citation>
    <scope>IDENTIFICATION</scope>
</reference>
<name>A0A1I7SYU3_9PELO</name>
<keyword evidence="2" id="KW-1185">Reference proteome</keyword>
<dbReference type="PANTHER" id="PTHR11886:SF87">
    <property type="entry name" value="DYNEIN LIGHT CHAIN"/>
    <property type="match status" value="1"/>
</dbReference>
<feature type="region of interest" description="Disordered" evidence="1">
    <location>
        <begin position="180"/>
        <end position="199"/>
    </location>
</feature>
<dbReference type="GO" id="GO:0007017">
    <property type="term" value="P:microtubule-based process"/>
    <property type="evidence" value="ECO:0007669"/>
    <property type="project" value="InterPro"/>
</dbReference>
<dbReference type="SUPFAM" id="SSF54648">
    <property type="entry name" value="DLC"/>
    <property type="match status" value="1"/>
</dbReference>
<dbReference type="Proteomes" id="UP000095282">
    <property type="component" value="Unplaced"/>
</dbReference>
<dbReference type="Gene3D" id="3.30.740.10">
    <property type="entry name" value="Protein Inhibitor Of Neuronal Nitric Oxide Synthase"/>
    <property type="match status" value="1"/>
</dbReference>
<evidence type="ECO:0000313" key="2">
    <source>
        <dbReference type="Proteomes" id="UP000095282"/>
    </source>
</evidence>
<dbReference type="GO" id="GO:0005868">
    <property type="term" value="C:cytoplasmic dynein complex"/>
    <property type="evidence" value="ECO:0007669"/>
    <property type="project" value="TreeGrafter"/>
</dbReference>
<accession>A0A1I7SYU3</accession>
<dbReference type="AlphaFoldDB" id="A0A1I7SYU3"/>
<organism evidence="2 3">
    <name type="scientific">Caenorhabditis tropicalis</name>
    <dbReference type="NCBI Taxonomy" id="1561998"/>
    <lineage>
        <taxon>Eukaryota</taxon>
        <taxon>Metazoa</taxon>
        <taxon>Ecdysozoa</taxon>
        <taxon>Nematoda</taxon>
        <taxon>Chromadorea</taxon>
        <taxon>Rhabditida</taxon>
        <taxon>Rhabditina</taxon>
        <taxon>Rhabditomorpha</taxon>
        <taxon>Rhabditoidea</taxon>
        <taxon>Rhabditidae</taxon>
        <taxon>Peloderinae</taxon>
        <taxon>Caenorhabditis</taxon>
    </lineage>
</organism>
<dbReference type="WBParaSite" id="Csp11.Scaffold354.g870.t2">
    <property type="protein sequence ID" value="Csp11.Scaffold354.g870.t2"/>
    <property type="gene ID" value="Csp11.Scaffold354.g870"/>
</dbReference>
<dbReference type="STRING" id="1561998.A0A1I7SYU3"/>
<dbReference type="InterPro" id="IPR001372">
    <property type="entry name" value="Dynein_light_chain_typ-1/2"/>
</dbReference>
<sequence>MTFTLMINSKEHMMDREIMLKLETPRRELISRARSFSLATSKNRCKKMDNEKALRFELECRRTGKCREVVADVQHSRMPRHMEQEACSLAAKSIMTYHLEHDIARHLKLAFDREYGPDWHCICGKHFGSFVTFEPDSFIYFRIGTIAFMLFKTSLQRLPIMEKHLENVKLTPKTILGRSRLMTQKSEDDEESTSASDMS</sequence>
<dbReference type="Pfam" id="PF01221">
    <property type="entry name" value="Dynein_light"/>
    <property type="match status" value="1"/>
</dbReference>
<evidence type="ECO:0000256" key="1">
    <source>
        <dbReference type="SAM" id="MobiDB-lite"/>
    </source>
</evidence>
<dbReference type="InterPro" id="IPR037177">
    <property type="entry name" value="DLC_sf"/>
</dbReference>
<dbReference type="GO" id="GO:0045505">
    <property type="term" value="F:dynein intermediate chain binding"/>
    <property type="evidence" value="ECO:0007669"/>
    <property type="project" value="TreeGrafter"/>
</dbReference>
<dbReference type="FunFam" id="3.30.740.10:FF:000006">
    <property type="entry name" value="Dynein light chain"/>
    <property type="match status" value="1"/>
</dbReference>
<dbReference type="SMART" id="SM01375">
    <property type="entry name" value="Dynein_light"/>
    <property type="match status" value="1"/>
</dbReference>
<evidence type="ECO:0000313" key="3">
    <source>
        <dbReference type="WBParaSite" id="Csp11.Scaffold354.g870.t2"/>
    </source>
</evidence>
<dbReference type="PANTHER" id="PTHR11886">
    <property type="entry name" value="DYNEIN LIGHT CHAIN"/>
    <property type="match status" value="1"/>
</dbReference>
<protein>
    <submittedName>
        <fullName evidence="3">Dynein light chain</fullName>
    </submittedName>
</protein>
<dbReference type="CDD" id="cd21452">
    <property type="entry name" value="DLC-like_DYNLL1_DYNLL2"/>
    <property type="match status" value="1"/>
</dbReference>
<proteinExistence type="predicted"/>